<keyword evidence="4 5" id="KW-0472">Membrane</keyword>
<comment type="subcellular location">
    <subcellularLocation>
        <location evidence="1">Membrane</location>
        <topology evidence="1">Multi-pass membrane protein</topology>
    </subcellularLocation>
</comment>
<sequence>MNSHNFGTVLAFELRRTLLRPIYWLTTLSVPVLMALIMALSFFSSSSAADRASQASDGITFQYSDASGIVLPDVATRLGGTLTAAPAGAEQAVHAGTLDAYIAVPAHPGTDPVRVVARDEGLLNTSQWYSLGRRLVSDSAAARLGDDRLVSLTRDVPMTLETWKDGQRSTGLSGAIIPAFFLILLYAAILMLGQQMLNITVEEKENRVTEMILTTIRPRVLILAKITAVIIAGLVQAAVFVVPALVWLGSTGGRLMGGASSSPLAVAEVTLDPFTITVAALLFVGGFGMFTALLVAIGSVAPTVKDASSAFGGLVLVMFLPLYVMPLVAGDPGSPLTQVLTYFPLTAPIAAQVRNATGTLSIPEAVAAVVILYATTAALLWVAVRLFGAGSISYNARLRLSALRRPRADAA</sequence>
<evidence type="ECO:0000256" key="4">
    <source>
        <dbReference type="ARBA" id="ARBA00023136"/>
    </source>
</evidence>
<feature type="transmembrane region" description="Helical" evidence="5">
    <location>
        <begin position="220"/>
        <end position="248"/>
    </location>
</feature>
<keyword evidence="2 5" id="KW-0812">Transmembrane</keyword>
<evidence type="ECO:0000259" key="6">
    <source>
        <dbReference type="Pfam" id="PF12698"/>
    </source>
</evidence>
<feature type="transmembrane region" description="Helical" evidence="5">
    <location>
        <begin position="175"/>
        <end position="199"/>
    </location>
</feature>
<feature type="transmembrane region" description="Helical" evidence="5">
    <location>
        <begin position="21"/>
        <end position="43"/>
    </location>
</feature>
<dbReference type="RefSeq" id="WP_129458313.1">
    <property type="nucleotide sequence ID" value="NZ_PPCV01000003.1"/>
</dbReference>
<feature type="transmembrane region" description="Helical" evidence="5">
    <location>
        <begin position="365"/>
        <end position="387"/>
    </location>
</feature>
<dbReference type="EMBL" id="PPCV01000003">
    <property type="protein sequence ID" value="RXW32700.1"/>
    <property type="molecule type" value="Genomic_DNA"/>
</dbReference>
<dbReference type="PANTHER" id="PTHR43471:SF3">
    <property type="entry name" value="ABC TRANSPORTER PERMEASE PROTEIN NATB"/>
    <property type="match status" value="1"/>
</dbReference>
<dbReference type="Pfam" id="PF12698">
    <property type="entry name" value="ABC2_membrane_3"/>
    <property type="match status" value="1"/>
</dbReference>
<evidence type="ECO:0000256" key="1">
    <source>
        <dbReference type="ARBA" id="ARBA00004141"/>
    </source>
</evidence>
<evidence type="ECO:0000256" key="3">
    <source>
        <dbReference type="ARBA" id="ARBA00022989"/>
    </source>
</evidence>
<feature type="transmembrane region" description="Helical" evidence="5">
    <location>
        <begin position="309"/>
        <end position="329"/>
    </location>
</feature>
<evidence type="ECO:0000313" key="8">
    <source>
        <dbReference type="Proteomes" id="UP000290624"/>
    </source>
</evidence>
<protein>
    <submittedName>
        <fullName evidence="7">Sodium transporter</fullName>
    </submittedName>
</protein>
<dbReference type="Proteomes" id="UP000290624">
    <property type="component" value="Unassembled WGS sequence"/>
</dbReference>
<keyword evidence="3 5" id="KW-1133">Transmembrane helix</keyword>
<organism evidence="7 8">
    <name type="scientific">Propioniciclava flava</name>
    <dbReference type="NCBI Taxonomy" id="2072026"/>
    <lineage>
        <taxon>Bacteria</taxon>
        <taxon>Bacillati</taxon>
        <taxon>Actinomycetota</taxon>
        <taxon>Actinomycetes</taxon>
        <taxon>Propionibacteriales</taxon>
        <taxon>Propionibacteriaceae</taxon>
        <taxon>Propioniciclava</taxon>
    </lineage>
</organism>
<evidence type="ECO:0000313" key="7">
    <source>
        <dbReference type="EMBL" id="RXW32700.1"/>
    </source>
</evidence>
<proteinExistence type="predicted"/>
<reference evidence="7 8" key="1">
    <citation type="submission" date="2018-01" db="EMBL/GenBank/DDBJ databases">
        <title>Lactibacter flavus gen. nov., sp. nov., a novel bacterium of the family Propionibacteriaceae isolated from raw milk and dairy products.</title>
        <authorList>
            <person name="Wenning M."/>
            <person name="Breitenwieser F."/>
            <person name="Huptas C."/>
            <person name="von Neubeck M."/>
            <person name="Busse H.-J."/>
            <person name="Scherer S."/>
        </authorList>
    </citation>
    <scope>NUCLEOTIDE SEQUENCE [LARGE SCALE GENOMIC DNA]</scope>
    <source>
        <strain evidence="7 8">VG341</strain>
    </source>
</reference>
<evidence type="ECO:0000256" key="5">
    <source>
        <dbReference type="SAM" id="Phobius"/>
    </source>
</evidence>
<comment type="caution">
    <text evidence="7">The sequence shown here is derived from an EMBL/GenBank/DDBJ whole genome shotgun (WGS) entry which is preliminary data.</text>
</comment>
<keyword evidence="8" id="KW-1185">Reference proteome</keyword>
<feature type="domain" description="ABC-2 type transporter transmembrane" evidence="6">
    <location>
        <begin position="23"/>
        <end position="384"/>
    </location>
</feature>
<dbReference type="InterPro" id="IPR013525">
    <property type="entry name" value="ABC2_TM"/>
</dbReference>
<dbReference type="OrthoDB" id="9777766at2"/>
<name>A0A4Q2EGM6_9ACTN</name>
<dbReference type="AlphaFoldDB" id="A0A4Q2EGM6"/>
<dbReference type="GO" id="GO:0016020">
    <property type="term" value="C:membrane"/>
    <property type="evidence" value="ECO:0007669"/>
    <property type="project" value="UniProtKB-SubCell"/>
</dbReference>
<gene>
    <name evidence="7" type="ORF">C1706_06025</name>
</gene>
<accession>A0A4Q2EGM6</accession>
<feature type="transmembrane region" description="Helical" evidence="5">
    <location>
        <begin position="274"/>
        <end position="297"/>
    </location>
</feature>
<dbReference type="GO" id="GO:0140359">
    <property type="term" value="F:ABC-type transporter activity"/>
    <property type="evidence" value="ECO:0007669"/>
    <property type="project" value="InterPro"/>
</dbReference>
<evidence type="ECO:0000256" key="2">
    <source>
        <dbReference type="ARBA" id="ARBA00022692"/>
    </source>
</evidence>
<dbReference type="PANTHER" id="PTHR43471">
    <property type="entry name" value="ABC TRANSPORTER PERMEASE"/>
    <property type="match status" value="1"/>
</dbReference>